<gene>
    <name evidence="1" type="ORF">CN689_00960</name>
</gene>
<accession>A0AAX0RT54</accession>
<evidence type="ECO:0000313" key="1">
    <source>
        <dbReference type="EMBL" id="PEJ37503.1"/>
    </source>
</evidence>
<dbReference type="AlphaFoldDB" id="A0AAX0RT54"/>
<comment type="caution">
    <text evidence="1">The sequence shown here is derived from an EMBL/GenBank/DDBJ whole genome shotgun (WGS) entry which is preliminary data.</text>
</comment>
<proteinExistence type="predicted"/>
<dbReference type="RefSeq" id="WP_098174534.1">
    <property type="nucleotide sequence ID" value="NZ_NUEQ01000004.1"/>
</dbReference>
<organism evidence="1 2">
    <name type="scientific">Peribacillus butanolivorans</name>
    <dbReference type="NCBI Taxonomy" id="421767"/>
    <lineage>
        <taxon>Bacteria</taxon>
        <taxon>Bacillati</taxon>
        <taxon>Bacillota</taxon>
        <taxon>Bacilli</taxon>
        <taxon>Bacillales</taxon>
        <taxon>Bacillaceae</taxon>
        <taxon>Peribacillus</taxon>
    </lineage>
</organism>
<protein>
    <submittedName>
        <fullName evidence="1">Uncharacterized protein</fullName>
    </submittedName>
</protein>
<dbReference type="EMBL" id="NUEQ01000004">
    <property type="protein sequence ID" value="PEJ37503.1"/>
    <property type="molecule type" value="Genomic_DNA"/>
</dbReference>
<dbReference type="Proteomes" id="UP000220106">
    <property type="component" value="Unassembled WGS sequence"/>
</dbReference>
<evidence type="ECO:0000313" key="2">
    <source>
        <dbReference type="Proteomes" id="UP000220106"/>
    </source>
</evidence>
<sequence length="73" mass="8503">MEKIWTQNSLWAAKKDAKSMEYLFKCHVIVVKEIDSQGRETFTIIGNPKDETEVIHCMIDAIVYSLPKKSMRK</sequence>
<reference evidence="1 2" key="1">
    <citation type="submission" date="2017-09" db="EMBL/GenBank/DDBJ databases">
        <title>Large-scale bioinformatics analysis of Bacillus genomes uncovers conserved roles of natural products in bacterial physiology.</title>
        <authorList>
            <consortium name="Agbiome Team Llc"/>
            <person name="Bleich R.M."/>
            <person name="Kirk G.J."/>
            <person name="Santa Maria K.C."/>
            <person name="Allen S.E."/>
            <person name="Farag S."/>
            <person name="Shank E.A."/>
            <person name="Bowers A."/>
        </authorList>
    </citation>
    <scope>NUCLEOTIDE SEQUENCE [LARGE SCALE GENOMIC DNA]</scope>
    <source>
        <strain evidence="1 2">AFS003229</strain>
    </source>
</reference>
<name>A0AAX0RT54_9BACI</name>